<organism evidence="2 3">
    <name type="scientific">Caerostris extrusa</name>
    <name type="common">Bark spider</name>
    <name type="synonym">Caerostris bankana</name>
    <dbReference type="NCBI Taxonomy" id="172846"/>
    <lineage>
        <taxon>Eukaryota</taxon>
        <taxon>Metazoa</taxon>
        <taxon>Ecdysozoa</taxon>
        <taxon>Arthropoda</taxon>
        <taxon>Chelicerata</taxon>
        <taxon>Arachnida</taxon>
        <taxon>Araneae</taxon>
        <taxon>Araneomorphae</taxon>
        <taxon>Entelegynae</taxon>
        <taxon>Araneoidea</taxon>
        <taxon>Araneidae</taxon>
        <taxon>Caerostris</taxon>
    </lineage>
</organism>
<reference evidence="2 3" key="1">
    <citation type="submission" date="2021-06" db="EMBL/GenBank/DDBJ databases">
        <title>Caerostris extrusa draft genome.</title>
        <authorList>
            <person name="Kono N."/>
            <person name="Arakawa K."/>
        </authorList>
    </citation>
    <scope>NUCLEOTIDE SEQUENCE [LARGE SCALE GENOMIC DNA]</scope>
</reference>
<evidence type="ECO:0000313" key="3">
    <source>
        <dbReference type="Proteomes" id="UP001054945"/>
    </source>
</evidence>
<dbReference type="Proteomes" id="UP001054945">
    <property type="component" value="Unassembled WGS sequence"/>
</dbReference>
<protein>
    <submittedName>
        <fullName evidence="2">Uncharacterized protein</fullName>
    </submittedName>
</protein>
<sequence length="68" mass="7346">MVRDVAEASSMSGRGGDQPPFAPHAPEWSGPPCALPQRPRLLPEWTRIVCSALVAEPPLVVFRKVVAL</sequence>
<feature type="region of interest" description="Disordered" evidence="1">
    <location>
        <begin position="1"/>
        <end position="33"/>
    </location>
</feature>
<accession>A0AAV4WLN5</accession>
<name>A0AAV4WLN5_CAEEX</name>
<evidence type="ECO:0000313" key="2">
    <source>
        <dbReference type="EMBL" id="GIY82320.1"/>
    </source>
</evidence>
<keyword evidence="3" id="KW-1185">Reference proteome</keyword>
<evidence type="ECO:0000256" key="1">
    <source>
        <dbReference type="SAM" id="MobiDB-lite"/>
    </source>
</evidence>
<comment type="caution">
    <text evidence="2">The sequence shown here is derived from an EMBL/GenBank/DDBJ whole genome shotgun (WGS) entry which is preliminary data.</text>
</comment>
<dbReference type="AlphaFoldDB" id="A0AAV4WLN5"/>
<gene>
    <name evidence="2" type="ORF">CEXT_43031</name>
</gene>
<proteinExistence type="predicted"/>
<dbReference type="EMBL" id="BPLR01016235">
    <property type="protein sequence ID" value="GIY82320.1"/>
    <property type="molecule type" value="Genomic_DNA"/>
</dbReference>